<dbReference type="KEGG" id="pmq:PM3016_4429"/>
<dbReference type="InterPro" id="IPR050248">
    <property type="entry name" value="Polysacc_deacetylase_ArnD"/>
</dbReference>
<keyword evidence="3" id="KW-1185">Reference proteome</keyword>
<dbReference type="Gene3D" id="3.20.20.370">
    <property type="entry name" value="Glycoside hydrolase/deacetylase"/>
    <property type="match status" value="1"/>
</dbReference>
<dbReference type="RefSeq" id="WP_014370954.1">
    <property type="nucleotide sequence ID" value="NC_016935.1"/>
</dbReference>
<dbReference type="InterPro" id="IPR011330">
    <property type="entry name" value="Glyco_hydro/deAcase_b/a-brl"/>
</dbReference>
<dbReference type="Pfam" id="PF01522">
    <property type="entry name" value="Polysacc_deac_1"/>
    <property type="match status" value="1"/>
</dbReference>
<accession>H6NQ02</accession>
<evidence type="ECO:0000259" key="1">
    <source>
        <dbReference type="PROSITE" id="PS51677"/>
    </source>
</evidence>
<proteinExistence type="predicted"/>
<gene>
    <name evidence="2" type="ORF">PM3016_4429</name>
</gene>
<dbReference type="HOGENOM" id="CLU_021264_0_1_9"/>
<protein>
    <submittedName>
        <fullName evidence="2">Polysaccharide deacetylase</fullName>
    </submittedName>
</protein>
<name>H6NQ02_9BACL</name>
<dbReference type="Proteomes" id="UP000007523">
    <property type="component" value="Chromosome"/>
</dbReference>
<sequence>MPHSMLIHEVNTNRRAVAFTFDDGPHPVYTPQLLEIFRESGGKATFYVIGEHLERYEEMARRCVEEGHELGNHTYTHPYLSKLGAEECRLELVRTEERIEALTGRNPATFRPPYLDFDETAASLTKERGYAVIGAVNMGAEDWRQPGVEHILQATRSTVRSGSILIFHDGYGAREQTVEAVRILAAELSAQGYELVTVSELLASQAEAGERSR</sequence>
<organism evidence="2 3">
    <name type="scientific">Paenibacillus mucilaginosus 3016</name>
    <dbReference type="NCBI Taxonomy" id="1116391"/>
    <lineage>
        <taxon>Bacteria</taxon>
        <taxon>Bacillati</taxon>
        <taxon>Bacillota</taxon>
        <taxon>Bacilli</taxon>
        <taxon>Bacillales</taxon>
        <taxon>Paenibacillaceae</taxon>
        <taxon>Paenibacillus</taxon>
    </lineage>
</organism>
<dbReference type="InterPro" id="IPR002509">
    <property type="entry name" value="NODB_dom"/>
</dbReference>
<dbReference type="EMBL" id="CP003235">
    <property type="protein sequence ID" value="AFC31193.1"/>
    <property type="molecule type" value="Genomic_DNA"/>
</dbReference>
<dbReference type="AlphaFoldDB" id="H6NQ02"/>
<dbReference type="GO" id="GO:0016810">
    <property type="term" value="F:hydrolase activity, acting on carbon-nitrogen (but not peptide) bonds"/>
    <property type="evidence" value="ECO:0007669"/>
    <property type="project" value="InterPro"/>
</dbReference>
<dbReference type="SUPFAM" id="SSF88713">
    <property type="entry name" value="Glycoside hydrolase/deacetylase"/>
    <property type="match status" value="1"/>
</dbReference>
<dbReference type="PANTHER" id="PTHR10587">
    <property type="entry name" value="GLYCOSYL TRANSFERASE-RELATED"/>
    <property type="match status" value="1"/>
</dbReference>
<reference evidence="2 3" key="1">
    <citation type="journal article" date="2012" name="J. Bacteriol.">
        <title>Complete Genome Sequence of Paenibacillus mucilaginosus 3016, a Bacterium Functional as Microbial Fertilizer.</title>
        <authorList>
            <person name="Ma M."/>
            <person name="Wang Z."/>
            <person name="Li L."/>
            <person name="Jiang X."/>
            <person name="Guan D."/>
            <person name="Cao F."/>
            <person name="Chen H."/>
            <person name="Wang X."/>
            <person name="Shen D."/>
            <person name="Du B."/>
            <person name="Li J."/>
        </authorList>
    </citation>
    <scope>NUCLEOTIDE SEQUENCE [LARGE SCALE GENOMIC DNA]</scope>
    <source>
        <strain evidence="2 3">3016</strain>
    </source>
</reference>
<evidence type="ECO:0000313" key="3">
    <source>
        <dbReference type="Proteomes" id="UP000007523"/>
    </source>
</evidence>
<dbReference type="PROSITE" id="PS51677">
    <property type="entry name" value="NODB"/>
    <property type="match status" value="1"/>
</dbReference>
<evidence type="ECO:0000313" key="2">
    <source>
        <dbReference type="EMBL" id="AFC31193.1"/>
    </source>
</evidence>
<dbReference type="GO" id="GO:0005975">
    <property type="term" value="P:carbohydrate metabolic process"/>
    <property type="evidence" value="ECO:0007669"/>
    <property type="project" value="InterPro"/>
</dbReference>
<feature type="domain" description="NodB homology" evidence="1">
    <location>
        <begin position="15"/>
        <end position="196"/>
    </location>
</feature>
<dbReference type="STRING" id="1116391.PM3016_4429"/>